<dbReference type="Proteomes" id="UP000018467">
    <property type="component" value="Unassembled WGS sequence"/>
</dbReference>
<dbReference type="GO" id="GO:0016787">
    <property type="term" value="F:hydrolase activity"/>
    <property type="evidence" value="ECO:0007669"/>
    <property type="project" value="UniProtKB-KW"/>
</dbReference>
<protein>
    <recommendedName>
        <fullName evidence="8">DDE Tnp4 domain-containing protein</fullName>
    </recommendedName>
</protein>
<dbReference type="GeneTree" id="ENSGT00940000154348"/>
<dbReference type="PANTHER" id="PTHR22930">
    <property type="match status" value="1"/>
</dbReference>
<dbReference type="Pfam" id="PF13359">
    <property type="entry name" value="DDE_Tnp_4"/>
    <property type="match status" value="1"/>
</dbReference>
<evidence type="ECO:0000256" key="1">
    <source>
        <dbReference type="ARBA" id="ARBA00001968"/>
    </source>
</evidence>
<dbReference type="InParanoid" id="A0A3B1K7F4"/>
<evidence type="ECO:0000256" key="2">
    <source>
        <dbReference type="ARBA" id="ARBA00004123"/>
    </source>
</evidence>
<keyword evidence="6" id="KW-0378">Hydrolase</keyword>
<dbReference type="InterPro" id="IPR045249">
    <property type="entry name" value="HARBI1-like"/>
</dbReference>
<evidence type="ECO:0000313" key="10">
    <source>
        <dbReference type="Proteomes" id="UP000018467"/>
    </source>
</evidence>
<keyword evidence="10" id="KW-1185">Reference proteome</keyword>
<proteinExistence type="inferred from homology"/>
<dbReference type="InterPro" id="IPR027806">
    <property type="entry name" value="HARBI1_dom"/>
</dbReference>
<keyword evidence="5" id="KW-0479">Metal-binding</keyword>
<reference evidence="10" key="1">
    <citation type="submission" date="2013-03" db="EMBL/GenBank/DDBJ databases">
        <authorList>
            <person name="Jeffery W."/>
            <person name="Warren W."/>
            <person name="Wilson R.K."/>
        </authorList>
    </citation>
    <scope>NUCLEOTIDE SEQUENCE</scope>
    <source>
        <strain evidence="10">female</strain>
    </source>
</reference>
<feature type="domain" description="DDE Tnp4" evidence="8">
    <location>
        <begin position="147"/>
        <end position="296"/>
    </location>
</feature>
<dbReference type="GO" id="GO:0005634">
    <property type="term" value="C:nucleus"/>
    <property type="evidence" value="ECO:0007669"/>
    <property type="project" value="UniProtKB-SubCell"/>
</dbReference>
<dbReference type="GO" id="GO:0004518">
    <property type="term" value="F:nuclease activity"/>
    <property type="evidence" value="ECO:0007669"/>
    <property type="project" value="UniProtKB-KW"/>
</dbReference>
<comment type="similarity">
    <text evidence="3">Belongs to the HARBI1 family.</text>
</comment>
<evidence type="ECO:0000256" key="7">
    <source>
        <dbReference type="ARBA" id="ARBA00023242"/>
    </source>
</evidence>
<evidence type="ECO:0000259" key="8">
    <source>
        <dbReference type="Pfam" id="PF13359"/>
    </source>
</evidence>
<dbReference type="Ensembl" id="ENSAMXT00000052890.1">
    <property type="protein sequence ID" value="ENSAMXP00000049559.1"/>
    <property type="gene ID" value="ENSAMXG00000037591.1"/>
</dbReference>
<accession>A0A3B1K7F4</accession>
<reference evidence="9" key="3">
    <citation type="submission" date="2025-08" db="UniProtKB">
        <authorList>
            <consortium name="Ensembl"/>
        </authorList>
    </citation>
    <scope>IDENTIFICATION</scope>
</reference>
<organism evidence="9 10">
    <name type="scientific">Astyanax mexicanus</name>
    <name type="common">Blind cave fish</name>
    <name type="synonym">Astyanax fasciatus mexicanus</name>
    <dbReference type="NCBI Taxonomy" id="7994"/>
    <lineage>
        <taxon>Eukaryota</taxon>
        <taxon>Metazoa</taxon>
        <taxon>Chordata</taxon>
        <taxon>Craniata</taxon>
        <taxon>Vertebrata</taxon>
        <taxon>Euteleostomi</taxon>
        <taxon>Actinopterygii</taxon>
        <taxon>Neopterygii</taxon>
        <taxon>Teleostei</taxon>
        <taxon>Ostariophysi</taxon>
        <taxon>Characiformes</taxon>
        <taxon>Characoidei</taxon>
        <taxon>Acestrorhamphidae</taxon>
        <taxon>Acestrorhamphinae</taxon>
        <taxon>Astyanax</taxon>
    </lineage>
</organism>
<keyword evidence="4" id="KW-0540">Nuclease</keyword>
<name>A0A3B1K7F4_ASTMX</name>
<evidence type="ECO:0000256" key="4">
    <source>
        <dbReference type="ARBA" id="ARBA00022722"/>
    </source>
</evidence>
<dbReference type="PANTHER" id="PTHR22930:SF286">
    <property type="entry name" value="NUCLEASE HARBI1"/>
    <property type="match status" value="1"/>
</dbReference>
<dbReference type="AlphaFoldDB" id="A0A3B1K7F4"/>
<keyword evidence="7" id="KW-0539">Nucleus</keyword>
<evidence type="ECO:0000256" key="6">
    <source>
        <dbReference type="ARBA" id="ARBA00022801"/>
    </source>
</evidence>
<evidence type="ECO:0000313" key="9">
    <source>
        <dbReference type="Ensembl" id="ENSAMXP00000049559.1"/>
    </source>
</evidence>
<evidence type="ECO:0000256" key="3">
    <source>
        <dbReference type="ARBA" id="ARBA00006958"/>
    </source>
</evidence>
<reference evidence="10" key="2">
    <citation type="journal article" date="2014" name="Nat. Commun.">
        <title>The cavefish genome reveals candidate genes for eye loss.</title>
        <authorList>
            <person name="McGaugh S.E."/>
            <person name="Gross J.B."/>
            <person name="Aken B."/>
            <person name="Blin M."/>
            <person name="Borowsky R."/>
            <person name="Chalopin D."/>
            <person name="Hinaux H."/>
            <person name="Jeffery W.R."/>
            <person name="Keene A."/>
            <person name="Ma L."/>
            <person name="Minx P."/>
            <person name="Murphy D."/>
            <person name="O'Quin K.E."/>
            <person name="Retaux S."/>
            <person name="Rohner N."/>
            <person name="Searle S.M."/>
            <person name="Stahl B.A."/>
            <person name="Tabin C."/>
            <person name="Volff J.N."/>
            <person name="Yoshizawa M."/>
            <person name="Warren W.C."/>
        </authorList>
    </citation>
    <scope>NUCLEOTIDE SEQUENCE [LARGE SCALE GENOMIC DNA]</scope>
    <source>
        <strain evidence="10">female</strain>
    </source>
</reference>
<comment type="subcellular location">
    <subcellularLocation>
        <location evidence="2">Nucleus</location>
    </subcellularLocation>
</comment>
<reference evidence="9" key="4">
    <citation type="submission" date="2025-09" db="UniProtKB">
        <authorList>
            <consortium name="Ensembl"/>
        </authorList>
    </citation>
    <scope>IDENTIFICATION</scope>
</reference>
<sequence>MDYLDYVNEDQRVPPARHVLADKSDPFQHFDDISFRDRFRMYKKDAMEIISQLNLKLLSVTQRGRPLPVCLQVLMTLRFLACGTFHRETGDLFGVSEPTVCKVIHRVCRAICELRGQYIHFPDATIQVNYKVSFCEYGHFPGVIGCIDGTHVPIKCPSTPDAEEYRNRKNWFSINVQGVCTPQLQCSNIVARWKGATHDSRIFLNSSLYAQFERGEHNGILLGDSGYAQKNFLFTPYLHPTTAEQWRYNQAHMRTRALVERMFGIWKSRFQCLRKTLRFKPRRCCIVIIATAVLHNYLKQRGCPDPPVEEDDNPVAPPFTTDAREGLAYRDAFFVKHNAMALLFLRSEQIGLKPF</sequence>
<evidence type="ECO:0000256" key="5">
    <source>
        <dbReference type="ARBA" id="ARBA00022723"/>
    </source>
</evidence>
<comment type="cofactor">
    <cofactor evidence="1">
        <name>a divalent metal cation</name>
        <dbReference type="ChEBI" id="CHEBI:60240"/>
    </cofactor>
</comment>
<dbReference type="GO" id="GO:0046872">
    <property type="term" value="F:metal ion binding"/>
    <property type="evidence" value="ECO:0007669"/>
    <property type="project" value="UniProtKB-KW"/>
</dbReference>